<dbReference type="HOGENOM" id="CLU_1463932_0_0_1"/>
<name>M4BF51_HYAAE</name>
<dbReference type="VEuPathDB" id="FungiDB:HpaG804920"/>
<dbReference type="AlphaFoldDB" id="M4BF51"/>
<accession>M4BF51</accession>
<dbReference type="EnsemblProtists" id="HpaT804920">
    <property type="protein sequence ID" value="HpaP804920"/>
    <property type="gene ID" value="HpaG804920"/>
</dbReference>
<reference evidence="1" key="2">
    <citation type="submission" date="2015-06" db="UniProtKB">
        <authorList>
            <consortium name="EnsemblProtists"/>
        </authorList>
    </citation>
    <scope>IDENTIFICATION</scope>
    <source>
        <strain evidence="1">Emoy2</strain>
    </source>
</reference>
<dbReference type="eggNOG" id="ENOG502RGHJ">
    <property type="taxonomic scope" value="Eukaryota"/>
</dbReference>
<dbReference type="EMBL" id="JH598194">
    <property type="status" value="NOT_ANNOTATED_CDS"/>
    <property type="molecule type" value="Genomic_DNA"/>
</dbReference>
<protein>
    <submittedName>
        <fullName evidence="1">Uncharacterized protein</fullName>
    </submittedName>
</protein>
<evidence type="ECO:0000313" key="2">
    <source>
        <dbReference type="Proteomes" id="UP000011713"/>
    </source>
</evidence>
<keyword evidence="2" id="KW-1185">Reference proteome</keyword>
<proteinExistence type="predicted"/>
<dbReference type="Proteomes" id="UP000011713">
    <property type="component" value="Unassembled WGS sequence"/>
</dbReference>
<sequence length="185" mass="21465">MELSQESSDDDLYLFVVDDDVFLSAFAQQHSIVVQAAERSDDARLRGSTQGRLINKYRGRVQGYKRLIKDYFVGKPTYDAVDFRHQFRMSRPLFSALWIRGCSWSTATLRRSQMRQARWASRFCRTASQQCVSCSTASRQFRWVSPFTWRSVLVENACVALSQQFCKHLTSVISASRMRKTCNVY</sequence>
<reference evidence="2" key="1">
    <citation type="journal article" date="2010" name="Science">
        <title>Signatures of adaptation to obligate biotrophy in the Hyaloperonospora arabidopsidis genome.</title>
        <authorList>
            <person name="Baxter L."/>
            <person name="Tripathy S."/>
            <person name="Ishaque N."/>
            <person name="Boot N."/>
            <person name="Cabral A."/>
            <person name="Kemen E."/>
            <person name="Thines M."/>
            <person name="Ah-Fong A."/>
            <person name="Anderson R."/>
            <person name="Badejoko W."/>
            <person name="Bittner-Eddy P."/>
            <person name="Boore J.L."/>
            <person name="Chibucos M.C."/>
            <person name="Coates M."/>
            <person name="Dehal P."/>
            <person name="Delehaunty K."/>
            <person name="Dong S."/>
            <person name="Downton P."/>
            <person name="Dumas B."/>
            <person name="Fabro G."/>
            <person name="Fronick C."/>
            <person name="Fuerstenberg S.I."/>
            <person name="Fulton L."/>
            <person name="Gaulin E."/>
            <person name="Govers F."/>
            <person name="Hughes L."/>
            <person name="Humphray S."/>
            <person name="Jiang R.H."/>
            <person name="Judelson H."/>
            <person name="Kamoun S."/>
            <person name="Kyung K."/>
            <person name="Meijer H."/>
            <person name="Minx P."/>
            <person name="Morris P."/>
            <person name="Nelson J."/>
            <person name="Phuntumart V."/>
            <person name="Qutob D."/>
            <person name="Rehmany A."/>
            <person name="Rougon-Cardoso A."/>
            <person name="Ryden P."/>
            <person name="Torto-Alalibo T."/>
            <person name="Studholme D."/>
            <person name="Wang Y."/>
            <person name="Win J."/>
            <person name="Wood J."/>
            <person name="Clifton S.W."/>
            <person name="Rogers J."/>
            <person name="Van den Ackerveken G."/>
            <person name="Jones J.D."/>
            <person name="McDowell J.M."/>
            <person name="Beynon J."/>
            <person name="Tyler B.M."/>
        </authorList>
    </citation>
    <scope>NUCLEOTIDE SEQUENCE [LARGE SCALE GENOMIC DNA]</scope>
    <source>
        <strain evidence="2">Emoy2</strain>
    </source>
</reference>
<dbReference type="InParanoid" id="M4BF51"/>
<evidence type="ECO:0000313" key="1">
    <source>
        <dbReference type="EnsemblProtists" id="HpaP804920"/>
    </source>
</evidence>
<organism evidence="1 2">
    <name type="scientific">Hyaloperonospora arabidopsidis (strain Emoy2)</name>
    <name type="common">Downy mildew agent</name>
    <name type="synonym">Peronospora arabidopsidis</name>
    <dbReference type="NCBI Taxonomy" id="559515"/>
    <lineage>
        <taxon>Eukaryota</taxon>
        <taxon>Sar</taxon>
        <taxon>Stramenopiles</taxon>
        <taxon>Oomycota</taxon>
        <taxon>Peronosporomycetes</taxon>
        <taxon>Peronosporales</taxon>
        <taxon>Peronosporaceae</taxon>
        <taxon>Hyaloperonospora</taxon>
    </lineage>
</organism>